<dbReference type="EMBL" id="JBJQOH010000002">
    <property type="protein sequence ID" value="KAL3695929.1"/>
    <property type="molecule type" value="Genomic_DNA"/>
</dbReference>
<organism evidence="1 2">
    <name type="scientific">Riccia sorocarpa</name>
    <dbReference type="NCBI Taxonomy" id="122646"/>
    <lineage>
        <taxon>Eukaryota</taxon>
        <taxon>Viridiplantae</taxon>
        <taxon>Streptophyta</taxon>
        <taxon>Embryophyta</taxon>
        <taxon>Marchantiophyta</taxon>
        <taxon>Marchantiopsida</taxon>
        <taxon>Marchantiidae</taxon>
        <taxon>Marchantiales</taxon>
        <taxon>Ricciaceae</taxon>
        <taxon>Riccia</taxon>
    </lineage>
</organism>
<evidence type="ECO:0008006" key="3">
    <source>
        <dbReference type="Google" id="ProtNLM"/>
    </source>
</evidence>
<evidence type="ECO:0000313" key="1">
    <source>
        <dbReference type="EMBL" id="KAL3695929.1"/>
    </source>
</evidence>
<dbReference type="AlphaFoldDB" id="A0ABD3I2T9"/>
<reference evidence="1 2" key="1">
    <citation type="submission" date="2024-09" db="EMBL/GenBank/DDBJ databases">
        <title>Chromosome-scale assembly of Riccia sorocarpa.</title>
        <authorList>
            <person name="Paukszto L."/>
        </authorList>
    </citation>
    <scope>NUCLEOTIDE SEQUENCE [LARGE SCALE GENOMIC DNA]</scope>
    <source>
        <strain evidence="1">LP-2024</strain>
        <tissue evidence="1">Aerial parts of the thallus</tissue>
    </source>
</reference>
<protein>
    <recommendedName>
        <fullName evidence="3">Reverse transcriptase zinc-binding domain-containing protein</fullName>
    </recommendedName>
</protein>
<proteinExistence type="predicted"/>
<name>A0ABD3I2T9_9MARC</name>
<keyword evidence="2" id="KW-1185">Reference proteome</keyword>
<comment type="caution">
    <text evidence="1">The sequence shown here is derived from an EMBL/GenBank/DDBJ whole genome shotgun (WGS) entry which is preliminary data.</text>
</comment>
<sequence>MRWDDRCIEIPDHLTLEQGIRLMHWGDRIQTAEYNKIIGILWRAGIGNVMEGKAALCEDGGWTDKLINAGCYPEEAERRKIELVEDWLRSKTLVRKDIHEVDGWIWAGTREKIKWDMTTKEWTYRIMVKCDFTEYLNQKWGCDNTTIQWTRSRGKGWSADHQRFLRCGSEEETLEHVFWDCNGLRRHIEEMRAIGIIPAEASSILDLPWVDCALDKAKEDSSYIWAFGVYLLHGQNEMTSGFEEEGHTAH</sequence>
<evidence type="ECO:0000313" key="2">
    <source>
        <dbReference type="Proteomes" id="UP001633002"/>
    </source>
</evidence>
<gene>
    <name evidence="1" type="ORF">R1sor_010005</name>
</gene>
<accession>A0ABD3I2T9</accession>
<dbReference type="Proteomes" id="UP001633002">
    <property type="component" value="Unassembled WGS sequence"/>
</dbReference>